<proteinExistence type="inferred from homology"/>
<comment type="similarity">
    <text evidence="5">Belongs to the dTDP-4-dehydrorhamnose 3,5-epimerase family.</text>
</comment>
<dbReference type="CDD" id="cd00438">
    <property type="entry name" value="cupin_RmlC"/>
    <property type="match status" value="1"/>
</dbReference>
<evidence type="ECO:0000313" key="6">
    <source>
        <dbReference type="EMBL" id="MFD0798336.1"/>
    </source>
</evidence>
<dbReference type="PANTHER" id="PTHR21047">
    <property type="entry name" value="DTDP-6-DEOXY-D-GLUCOSE-3,5 EPIMERASE"/>
    <property type="match status" value="1"/>
</dbReference>
<comment type="pathway">
    <text evidence="5">Carbohydrate biosynthesis; dTDP-L-rhamnose biosynthesis.</text>
</comment>
<organism evidence="6 7">
    <name type="scientific">Maribacter chungangensis</name>
    <dbReference type="NCBI Taxonomy" id="1069117"/>
    <lineage>
        <taxon>Bacteria</taxon>
        <taxon>Pseudomonadati</taxon>
        <taxon>Bacteroidota</taxon>
        <taxon>Flavobacteriia</taxon>
        <taxon>Flavobacteriales</taxon>
        <taxon>Flavobacteriaceae</taxon>
        <taxon>Maribacter</taxon>
    </lineage>
</organism>
<comment type="catalytic activity">
    <reaction evidence="1 5">
        <text>dTDP-4-dehydro-6-deoxy-alpha-D-glucose = dTDP-4-dehydro-beta-L-rhamnose</text>
        <dbReference type="Rhea" id="RHEA:16969"/>
        <dbReference type="ChEBI" id="CHEBI:57649"/>
        <dbReference type="ChEBI" id="CHEBI:62830"/>
        <dbReference type="EC" id="5.1.3.13"/>
    </reaction>
</comment>
<keyword evidence="5 6" id="KW-0413">Isomerase</keyword>
<comment type="caution">
    <text evidence="6">The sequence shown here is derived from an EMBL/GenBank/DDBJ whole genome shotgun (WGS) entry which is preliminary data.</text>
</comment>
<dbReference type="Proteomes" id="UP001597012">
    <property type="component" value="Unassembled WGS sequence"/>
</dbReference>
<dbReference type="InterPro" id="IPR011051">
    <property type="entry name" value="RmlC_Cupin_sf"/>
</dbReference>
<evidence type="ECO:0000256" key="3">
    <source>
        <dbReference type="ARBA" id="ARBA00012098"/>
    </source>
</evidence>
<reference evidence="7" key="1">
    <citation type="journal article" date="2019" name="Int. J. Syst. Evol. Microbiol.">
        <title>The Global Catalogue of Microorganisms (GCM) 10K type strain sequencing project: providing services to taxonomists for standard genome sequencing and annotation.</title>
        <authorList>
            <consortium name="The Broad Institute Genomics Platform"/>
            <consortium name="The Broad Institute Genome Sequencing Center for Infectious Disease"/>
            <person name="Wu L."/>
            <person name="Ma J."/>
        </authorList>
    </citation>
    <scope>NUCLEOTIDE SEQUENCE [LARGE SCALE GENOMIC DNA]</scope>
    <source>
        <strain evidence="7">CCUG 61948</strain>
    </source>
</reference>
<gene>
    <name evidence="6" type="primary">rfbC</name>
    <name evidence="6" type="ORF">ACFQZJ_12765</name>
</gene>
<dbReference type="NCBIfam" id="TIGR01221">
    <property type="entry name" value="rmlC"/>
    <property type="match status" value="1"/>
</dbReference>
<dbReference type="Gene3D" id="2.60.120.10">
    <property type="entry name" value="Jelly Rolls"/>
    <property type="match status" value="1"/>
</dbReference>
<dbReference type="InterPro" id="IPR000888">
    <property type="entry name" value="RmlC-like"/>
</dbReference>
<evidence type="ECO:0000256" key="5">
    <source>
        <dbReference type="RuleBase" id="RU364069"/>
    </source>
</evidence>
<dbReference type="PANTHER" id="PTHR21047:SF2">
    <property type="entry name" value="THYMIDINE DIPHOSPHO-4-KETO-RHAMNOSE 3,5-EPIMERASE"/>
    <property type="match status" value="1"/>
</dbReference>
<protein>
    <recommendedName>
        <fullName evidence="4 5">dTDP-4-dehydrorhamnose 3,5-epimerase</fullName>
        <ecNumber evidence="3 5">5.1.3.13</ecNumber>
    </recommendedName>
    <alternativeName>
        <fullName evidence="5">Thymidine diphospho-4-keto-rhamnose 3,5-epimerase</fullName>
    </alternativeName>
</protein>
<dbReference type="EMBL" id="JBHTHY010000011">
    <property type="protein sequence ID" value="MFD0798336.1"/>
    <property type="molecule type" value="Genomic_DNA"/>
</dbReference>
<dbReference type="RefSeq" id="WP_379935041.1">
    <property type="nucleotide sequence ID" value="NZ_JBHTHY010000011.1"/>
</dbReference>
<comment type="function">
    <text evidence="2 5">Catalyzes the epimerization of the C3' and C5'positions of dTDP-6-deoxy-D-xylo-4-hexulose, forming dTDP-6-deoxy-L-lyxo-4-hexulose.</text>
</comment>
<dbReference type="SUPFAM" id="SSF51182">
    <property type="entry name" value="RmlC-like cupins"/>
    <property type="match status" value="1"/>
</dbReference>
<sequence>MKVETTNIEGCYVLAPTVFKDKRGYFFESFNQEQFEKVVGTAINFVQDNQSKSSRGVLRGLHYQQGEYAQAKLVRVLEGEVLDVAVDLRKDSPTYKNVFTTVLSLENNKQLFIPRGCAHGFLTLSESATFFYKCDNFYNKESEAGLRYDDPAFAINWQMKESELIISEKDKVLPYFKHIETKVS</sequence>
<evidence type="ECO:0000256" key="1">
    <source>
        <dbReference type="ARBA" id="ARBA00001298"/>
    </source>
</evidence>
<name>A0ABW3B5Z2_9FLAO</name>
<keyword evidence="7" id="KW-1185">Reference proteome</keyword>
<dbReference type="InterPro" id="IPR014710">
    <property type="entry name" value="RmlC-like_jellyroll"/>
</dbReference>
<evidence type="ECO:0000256" key="4">
    <source>
        <dbReference type="ARBA" id="ARBA00019595"/>
    </source>
</evidence>
<dbReference type="GO" id="GO:0008830">
    <property type="term" value="F:dTDP-4-dehydrorhamnose 3,5-epimerase activity"/>
    <property type="evidence" value="ECO:0007669"/>
    <property type="project" value="UniProtKB-EC"/>
</dbReference>
<evidence type="ECO:0000256" key="2">
    <source>
        <dbReference type="ARBA" id="ARBA00001997"/>
    </source>
</evidence>
<dbReference type="EC" id="5.1.3.13" evidence="3 5"/>
<comment type="subunit">
    <text evidence="5">Homodimer.</text>
</comment>
<evidence type="ECO:0000313" key="7">
    <source>
        <dbReference type="Proteomes" id="UP001597012"/>
    </source>
</evidence>
<accession>A0ABW3B5Z2</accession>
<dbReference type="Pfam" id="PF00908">
    <property type="entry name" value="dTDP_sugar_isom"/>
    <property type="match status" value="1"/>
</dbReference>